<evidence type="ECO:0008006" key="5">
    <source>
        <dbReference type="Google" id="ProtNLM"/>
    </source>
</evidence>
<dbReference type="PATRIC" id="fig|1492738.3.peg.1895"/>
<proteinExistence type="predicted"/>
<gene>
    <name evidence="3" type="ORF">FEM21_19060</name>
</gene>
<organism evidence="3 4">
    <name type="scientific">Flavobacterium seoulense</name>
    <dbReference type="NCBI Taxonomy" id="1492738"/>
    <lineage>
        <taxon>Bacteria</taxon>
        <taxon>Pseudomonadati</taxon>
        <taxon>Bacteroidota</taxon>
        <taxon>Flavobacteriia</taxon>
        <taxon>Flavobacteriales</taxon>
        <taxon>Flavobacteriaceae</taxon>
        <taxon>Flavobacterium</taxon>
    </lineage>
</organism>
<name>A0A066WM49_9FLAO</name>
<protein>
    <recommendedName>
        <fullName evidence="5">DUF4890 domain-containing protein</fullName>
    </recommendedName>
</protein>
<feature type="compositionally biased region" description="Basic and acidic residues" evidence="1">
    <location>
        <begin position="158"/>
        <end position="181"/>
    </location>
</feature>
<sequence length="181" mass="21731">MKKLIATVLVAVIGMTAFAQEKTERPEKKERRERPERNQMVKFTPEQRNQLMLKKMTLELDLNASQQKEMGKIIAEQNEKREAFIKNRKDKTAKPTSDELFEMRSKMLDEQIAMKQRMKKTLSAEQFQKWEATKKHHREDFKKHFKHRIAQNTHHRKNVEFRKAYSHGLKKDIPIEKEETK</sequence>
<reference evidence="3 4" key="1">
    <citation type="submission" date="2014-05" db="EMBL/GenBank/DDBJ databases">
        <title>Genome Sequence of Flavobacterium sp. EM1321.</title>
        <authorList>
            <person name="Shin S.-K."/>
            <person name="Yi H."/>
        </authorList>
    </citation>
    <scope>NUCLEOTIDE SEQUENCE [LARGE SCALE GENOMIC DNA]</scope>
    <source>
        <strain evidence="3 4">EM1321</strain>
    </source>
</reference>
<evidence type="ECO:0000256" key="1">
    <source>
        <dbReference type="SAM" id="MobiDB-lite"/>
    </source>
</evidence>
<feature type="signal peptide" evidence="2">
    <location>
        <begin position="1"/>
        <end position="19"/>
    </location>
</feature>
<feature type="chain" id="PRO_5001633945" description="DUF4890 domain-containing protein" evidence="2">
    <location>
        <begin position="20"/>
        <end position="181"/>
    </location>
</feature>
<feature type="compositionally biased region" description="Basic and acidic residues" evidence="1">
    <location>
        <begin position="21"/>
        <end position="39"/>
    </location>
</feature>
<dbReference type="RefSeq" id="WP_051627545.1">
    <property type="nucleotide sequence ID" value="NZ_JNCA01000017.1"/>
</dbReference>
<dbReference type="EMBL" id="JNCA01000017">
    <property type="protein sequence ID" value="KDN54901.1"/>
    <property type="molecule type" value="Genomic_DNA"/>
</dbReference>
<evidence type="ECO:0000256" key="2">
    <source>
        <dbReference type="SAM" id="SignalP"/>
    </source>
</evidence>
<accession>A0A066WM49</accession>
<evidence type="ECO:0000313" key="4">
    <source>
        <dbReference type="Proteomes" id="UP000027064"/>
    </source>
</evidence>
<dbReference type="OrthoDB" id="956918at2"/>
<dbReference type="eggNOG" id="ENOG5032Y0C">
    <property type="taxonomic scope" value="Bacteria"/>
</dbReference>
<evidence type="ECO:0000313" key="3">
    <source>
        <dbReference type="EMBL" id="KDN54901.1"/>
    </source>
</evidence>
<feature type="region of interest" description="Disordered" evidence="1">
    <location>
        <begin position="150"/>
        <end position="181"/>
    </location>
</feature>
<feature type="region of interest" description="Disordered" evidence="1">
    <location>
        <begin position="21"/>
        <end position="41"/>
    </location>
</feature>
<keyword evidence="2" id="KW-0732">Signal</keyword>
<dbReference type="AlphaFoldDB" id="A0A066WM49"/>
<dbReference type="STRING" id="1492738.FEM21_19060"/>
<dbReference type="Proteomes" id="UP000027064">
    <property type="component" value="Unassembled WGS sequence"/>
</dbReference>
<comment type="caution">
    <text evidence="3">The sequence shown here is derived from an EMBL/GenBank/DDBJ whole genome shotgun (WGS) entry which is preliminary data.</text>
</comment>
<keyword evidence="4" id="KW-1185">Reference proteome</keyword>